<keyword evidence="1" id="KW-1133">Transmembrane helix</keyword>
<reference evidence="2" key="1">
    <citation type="submission" date="2021-01" db="EMBL/GenBank/DDBJ databases">
        <authorList>
            <consortium name="Genoscope - CEA"/>
            <person name="William W."/>
        </authorList>
    </citation>
    <scope>NUCLEOTIDE SEQUENCE</scope>
</reference>
<evidence type="ECO:0000256" key="1">
    <source>
        <dbReference type="SAM" id="Phobius"/>
    </source>
</evidence>
<sequence length="60" mass="7269">MFYVMVKTLCTIDSYIYGTGSLFNFMNQKPYALLFIRLLNLDLCHFIYVTIWNFDLLEDW</sequence>
<dbReference type="Proteomes" id="UP001295469">
    <property type="component" value="Chromosome A06"/>
</dbReference>
<dbReference type="AlphaFoldDB" id="A0A816S6Z3"/>
<feature type="transmembrane region" description="Helical" evidence="1">
    <location>
        <begin position="31"/>
        <end position="54"/>
    </location>
</feature>
<keyword evidence="1" id="KW-0812">Transmembrane</keyword>
<accession>A0A816S6Z3</accession>
<organism evidence="2">
    <name type="scientific">Brassica napus</name>
    <name type="common">Rape</name>
    <dbReference type="NCBI Taxonomy" id="3708"/>
    <lineage>
        <taxon>Eukaryota</taxon>
        <taxon>Viridiplantae</taxon>
        <taxon>Streptophyta</taxon>
        <taxon>Embryophyta</taxon>
        <taxon>Tracheophyta</taxon>
        <taxon>Spermatophyta</taxon>
        <taxon>Magnoliopsida</taxon>
        <taxon>eudicotyledons</taxon>
        <taxon>Gunneridae</taxon>
        <taxon>Pentapetalae</taxon>
        <taxon>rosids</taxon>
        <taxon>malvids</taxon>
        <taxon>Brassicales</taxon>
        <taxon>Brassicaceae</taxon>
        <taxon>Brassiceae</taxon>
        <taxon>Brassica</taxon>
    </lineage>
</organism>
<dbReference type="EMBL" id="HG994360">
    <property type="protein sequence ID" value="CAF2084437.1"/>
    <property type="molecule type" value="Genomic_DNA"/>
</dbReference>
<evidence type="ECO:0000313" key="2">
    <source>
        <dbReference type="EMBL" id="CAF2084437.1"/>
    </source>
</evidence>
<keyword evidence="1" id="KW-0472">Membrane</keyword>
<protein>
    <submittedName>
        <fullName evidence="2">(rape) hypothetical protein</fullName>
    </submittedName>
</protein>
<gene>
    <name evidence="2" type="ORF">DARMORV10_A06P16210.1</name>
</gene>
<proteinExistence type="predicted"/>
<name>A0A816S6Z3_BRANA</name>